<dbReference type="Pfam" id="PF08241">
    <property type="entry name" value="Methyltransf_11"/>
    <property type="match status" value="1"/>
</dbReference>
<dbReference type="PANTHER" id="PTHR44942:SF4">
    <property type="entry name" value="METHYLTRANSFERASE TYPE 11 DOMAIN-CONTAINING PROTEIN"/>
    <property type="match status" value="1"/>
</dbReference>
<dbReference type="GO" id="GO:0008168">
    <property type="term" value="F:methyltransferase activity"/>
    <property type="evidence" value="ECO:0007669"/>
    <property type="project" value="UniProtKB-KW"/>
</dbReference>
<keyword evidence="2 5" id="KW-0489">Methyltransferase</keyword>
<protein>
    <submittedName>
        <fullName evidence="5">Class I SAM-dependent methyltransferase</fullName>
    </submittedName>
</protein>
<dbReference type="GO" id="GO:0032259">
    <property type="term" value="P:methylation"/>
    <property type="evidence" value="ECO:0007669"/>
    <property type="project" value="UniProtKB-KW"/>
</dbReference>
<comment type="similarity">
    <text evidence="1">Belongs to the methyltransferase superfamily.</text>
</comment>
<evidence type="ECO:0000256" key="1">
    <source>
        <dbReference type="ARBA" id="ARBA00008361"/>
    </source>
</evidence>
<evidence type="ECO:0000313" key="6">
    <source>
        <dbReference type="Proteomes" id="UP000773064"/>
    </source>
</evidence>
<dbReference type="EMBL" id="JAFEJS010000001">
    <property type="protein sequence ID" value="MBT1171834.1"/>
    <property type="molecule type" value="Genomic_DNA"/>
</dbReference>
<proteinExistence type="inferred from homology"/>
<dbReference type="InterPro" id="IPR051052">
    <property type="entry name" value="Diverse_substrate_MTase"/>
</dbReference>
<evidence type="ECO:0000256" key="3">
    <source>
        <dbReference type="ARBA" id="ARBA00022679"/>
    </source>
</evidence>
<keyword evidence="3" id="KW-0808">Transferase</keyword>
<dbReference type="InterPro" id="IPR029063">
    <property type="entry name" value="SAM-dependent_MTases_sf"/>
</dbReference>
<dbReference type="PANTHER" id="PTHR44942">
    <property type="entry name" value="METHYLTRANSF_11 DOMAIN-CONTAINING PROTEIN"/>
    <property type="match status" value="1"/>
</dbReference>
<gene>
    <name evidence="5" type="ORF">JS528_00365</name>
</gene>
<evidence type="ECO:0000313" key="5">
    <source>
        <dbReference type="EMBL" id="MBT1171834.1"/>
    </source>
</evidence>
<dbReference type="InterPro" id="IPR013216">
    <property type="entry name" value="Methyltransf_11"/>
</dbReference>
<dbReference type="CDD" id="cd02440">
    <property type="entry name" value="AdoMet_MTases"/>
    <property type="match status" value="1"/>
</dbReference>
<dbReference type="Proteomes" id="UP000773064">
    <property type="component" value="Unassembled WGS sequence"/>
</dbReference>
<dbReference type="SUPFAM" id="SSF53335">
    <property type="entry name" value="S-adenosyl-L-methionine-dependent methyltransferases"/>
    <property type="match status" value="1"/>
</dbReference>
<name>A0ABS5ULQ1_9BIFI</name>
<organism evidence="5 6">
    <name type="scientific">Bifidobacterium santillanense</name>
    <dbReference type="NCBI Taxonomy" id="2809028"/>
    <lineage>
        <taxon>Bacteria</taxon>
        <taxon>Bacillati</taxon>
        <taxon>Actinomycetota</taxon>
        <taxon>Actinomycetes</taxon>
        <taxon>Bifidobacteriales</taxon>
        <taxon>Bifidobacteriaceae</taxon>
        <taxon>Bifidobacterium</taxon>
    </lineage>
</organism>
<reference evidence="5 6" key="1">
    <citation type="journal article" date="2021" name="Environ. Microbiol.">
        <title>Genetic insights into the dark matter of the mammalian gut microbiota through targeted genome reconstruction.</title>
        <authorList>
            <person name="Lugli G.A."/>
            <person name="Alessandri G."/>
            <person name="Milani C."/>
            <person name="Viappiani A."/>
            <person name="Fontana F."/>
            <person name="Tarracchini C."/>
            <person name="Mancabelli L."/>
            <person name="Argentini C."/>
            <person name="Ruiz L."/>
            <person name="Margolles A."/>
            <person name="van Sinderen D."/>
            <person name="Turroni F."/>
            <person name="Ventura M."/>
        </authorList>
    </citation>
    <scope>NUCLEOTIDE SEQUENCE [LARGE SCALE GENOMIC DNA]</scope>
    <source>
        <strain evidence="5 6">MA2</strain>
    </source>
</reference>
<evidence type="ECO:0000259" key="4">
    <source>
        <dbReference type="Pfam" id="PF08241"/>
    </source>
</evidence>
<sequence length="253" mass="27872">MGNTRFHGKAQAYAAGRPGYPTAAIRYISELMRRDLTSPADGEMTIADIGAGTGKLTIELAGLGLPVVAVEPDGNMRTELIDRTNGLDNVTVVAGTADHTGLPVRSVDVITVAQALHWFDPGTFAAECRRIARNGRYLLVSLYNVTSFDSAMRNERRDGHGDVITGSIRHFEDTKTAFFHNPEIRSFANPMHYTRESWRAYMDSHSHSPLPDDPDYAAYRTWVDELFNQRAMDGALTDDTTCMVASELVVCGE</sequence>
<keyword evidence="6" id="KW-1185">Reference proteome</keyword>
<feature type="domain" description="Methyltransferase type 11" evidence="4">
    <location>
        <begin position="48"/>
        <end position="139"/>
    </location>
</feature>
<comment type="caution">
    <text evidence="5">The sequence shown here is derived from an EMBL/GenBank/DDBJ whole genome shotgun (WGS) entry which is preliminary data.</text>
</comment>
<evidence type="ECO:0000256" key="2">
    <source>
        <dbReference type="ARBA" id="ARBA00022603"/>
    </source>
</evidence>
<accession>A0ABS5ULQ1</accession>
<dbReference type="Gene3D" id="3.40.50.150">
    <property type="entry name" value="Vaccinia Virus protein VP39"/>
    <property type="match status" value="1"/>
</dbReference>